<protein>
    <submittedName>
        <fullName evidence="2">Mu-like prophage major head subunit gpT family protein</fullName>
    </submittedName>
</protein>
<name>A0ABU2WF75_9GAMM</name>
<sequence>MQINQANLRTLNTGYKAAFQRGITAAQAQTQYSRFATMVPSGTASEEYGWLGSFPNVREWLGDRVVHGVKSHGYTIKNKDWELTVGVPRNAVDDDQHGIYAPMMEEMGRSVEAHPDQMVFGLVKDGASQLCYDGQNFFDTDHPVLDAAGGVQSQSNWDDNSGAGTPWYLLDLSRALRPIIFQDRKKPEFVSKNQVTDDNVFWAKEFVYGVDCRRNVGYGFWQLAYGSRKALDETNLIAAYTAMTERTGDFGRPLGIKPNVLLVRPGQEFAARKLVSASTLANGAENVLKGLVEVVSSPWVI</sequence>
<evidence type="ECO:0000259" key="1">
    <source>
        <dbReference type="Pfam" id="PF10124"/>
    </source>
</evidence>
<feature type="domain" description="Bacteriophage Mu GpT" evidence="1">
    <location>
        <begin position="8"/>
        <end position="300"/>
    </location>
</feature>
<evidence type="ECO:0000313" key="3">
    <source>
        <dbReference type="Proteomes" id="UP001254608"/>
    </source>
</evidence>
<dbReference type="RefSeq" id="WP_311363914.1">
    <property type="nucleotide sequence ID" value="NZ_JAVRIC010000004.1"/>
</dbReference>
<dbReference type="EMBL" id="JAVRIC010000004">
    <property type="protein sequence ID" value="MDT0496522.1"/>
    <property type="molecule type" value="Genomic_DNA"/>
</dbReference>
<comment type="caution">
    <text evidence="2">The sequence shown here is derived from an EMBL/GenBank/DDBJ whole genome shotgun (WGS) entry which is preliminary data.</text>
</comment>
<organism evidence="2 3">
    <name type="scientific">Banduia mediterranea</name>
    <dbReference type="NCBI Taxonomy" id="3075609"/>
    <lineage>
        <taxon>Bacteria</taxon>
        <taxon>Pseudomonadati</taxon>
        <taxon>Pseudomonadota</taxon>
        <taxon>Gammaproteobacteria</taxon>
        <taxon>Nevskiales</taxon>
        <taxon>Algiphilaceae</taxon>
        <taxon>Banduia</taxon>
    </lineage>
</organism>
<keyword evidence="3" id="KW-1185">Reference proteome</keyword>
<proteinExistence type="predicted"/>
<evidence type="ECO:0000313" key="2">
    <source>
        <dbReference type="EMBL" id="MDT0496522.1"/>
    </source>
</evidence>
<dbReference type="Proteomes" id="UP001254608">
    <property type="component" value="Unassembled WGS sequence"/>
</dbReference>
<dbReference type="InterPro" id="IPR018774">
    <property type="entry name" value="Phage_Mu_GpT"/>
</dbReference>
<dbReference type="Pfam" id="PF10124">
    <property type="entry name" value="Mu-like_gpT"/>
    <property type="match status" value="1"/>
</dbReference>
<reference evidence="2 3" key="1">
    <citation type="submission" date="2023-09" db="EMBL/GenBank/DDBJ databases">
        <authorList>
            <person name="Rey-Velasco X."/>
        </authorList>
    </citation>
    <scope>NUCLEOTIDE SEQUENCE [LARGE SCALE GENOMIC DNA]</scope>
    <source>
        <strain evidence="2 3">W345</strain>
    </source>
</reference>
<gene>
    <name evidence="2" type="ORF">RM530_03970</name>
</gene>
<accession>A0ABU2WF75</accession>